<name>A0A929RSZ5_9ACTO</name>
<evidence type="ECO:0000256" key="3">
    <source>
        <dbReference type="SAM" id="SignalP"/>
    </source>
</evidence>
<evidence type="ECO:0000256" key="1">
    <source>
        <dbReference type="SAM" id="MobiDB-lite"/>
    </source>
</evidence>
<keyword evidence="2" id="KW-1133">Transmembrane helix</keyword>
<evidence type="ECO:0000256" key="2">
    <source>
        <dbReference type="SAM" id="Phobius"/>
    </source>
</evidence>
<reference evidence="4" key="1">
    <citation type="submission" date="2020-04" db="EMBL/GenBank/DDBJ databases">
        <title>Deep metagenomics examines the oral microbiome during advanced dental caries in children, revealing novel taxa and co-occurrences with host molecules.</title>
        <authorList>
            <person name="Baker J.L."/>
            <person name="Morton J.T."/>
            <person name="Dinis M."/>
            <person name="Alvarez R."/>
            <person name="Tran N.C."/>
            <person name="Knight R."/>
            <person name="Edlund A."/>
        </authorList>
    </citation>
    <scope>NUCLEOTIDE SEQUENCE</scope>
    <source>
        <strain evidence="4">JCVI_30_bin.13</strain>
    </source>
</reference>
<protein>
    <submittedName>
        <fullName evidence="4">Uncharacterized protein</fullName>
    </submittedName>
</protein>
<evidence type="ECO:0000313" key="5">
    <source>
        <dbReference type="Proteomes" id="UP000759246"/>
    </source>
</evidence>
<dbReference type="EMBL" id="JABZGF010000419">
    <property type="protein sequence ID" value="MBF0967339.1"/>
    <property type="molecule type" value="Genomic_DNA"/>
</dbReference>
<dbReference type="Proteomes" id="UP000759246">
    <property type="component" value="Unassembled WGS sequence"/>
</dbReference>
<keyword evidence="2" id="KW-0472">Membrane</keyword>
<comment type="caution">
    <text evidence="4">The sequence shown here is derived from an EMBL/GenBank/DDBJ whole genome shotgun (WGS) entry which is preliminary data.</text>
</comment>
<feature type="signal peptide" evidence="3">
    <location>
        <begin position="1"/>
        <end position="29"/>
    </location>
</feature>
<gene>
    <name evidence="4" type="ORF">HXK09_09390</name>
</gene>
<proteinExistence type="predicted"/>
<feature type="region of interest" description="Disordered" evidence="1">
    <location>
        <begin position="252"/>
        <end position="273"/>
    </location>
</feature>
<organism evidence="4 5">
    <name type="scientific">Actinomyces bouchesdurhonensis</name>
    <dbReference type="NCBI Taxonomy" id="1852361"/>
    <lineage>
        <taxon>Bacteria</taxon>
        <taxon>Bacillati</taxon>
        <taxon>Actinomycetota</taxon>
        <taxon>Actinomycetes</taxon>
        <taxon>Actinomycetales</taxon>
        <taxon>Actinomycetaceae</taxon>
        <taxon>Actinomyces</taxon>
    </lineage>
</organism>
<dbReference type="PROSITE" id="PS51257">
    <property type="entry name" value="PROKAR_LIPOPROTEIN"/>
    <property type="match status" value="1"/>
</dbReference>
<feature type="chain" id="PRO_5037389852" evidence="3">
    <location>
        <begin position="30"/>
        <end position="303"/>
    </location>
</feature>
<accession>A0A929RSZ5</accession>
<sequence>MTKTTLLRTLVCVVGVLACVTGVASPSYAARTPVPVPSAPVSNAPDTPLLPGREVKITASLTYGASDDLGDFVSVSKLGMTLVSIYPSPEITMDECKTLTDTFWSGSAPNYHSTAEYQSGICTLTADYAYDARHAFYSLDEDGRFQARAPMEYLNQIASAFETAHFTRFEYRLTDIRNAQCNASPSYSELDKLLIDNVHMTTCVWNTEDGATIPTTDDPLVEADAEQAFYESEDGTVGPFTDLTLPVNPFTLTPTPTPTQAADDSSPASASSSPRGLIIGVGATTVLALAGLAALIWALRAKK</sequence>
<keyword evidence="3" id="KW-0732">Signal</keyword>
<dbReference type="AlphaFoldDB" id="A0A929RSZ5"/>
<feature type="transmembrane region" description="Helical" evidence="2">
    <location>
        <begin position="277"/>
        <end position="299"/>
    </location>
</feature>
<keyword evidence="2" id="KW-0812">Transmembrane</keyword>
<evidence type="ECO:0000313" key="4">
    <source>
        <dbReference type="EMBL" id="MBF0967339.1"/>
    </source>
</evidence>